<dbReference type="InParanoid" id="B5YP54"/>
<sequence>LSEYKPCQRVKECPGTYGVSFKCMVGYKFHITMDNSLVDGYVSEKVFNGALGGGIPIYFGATDVGSYVNIKSIIHCDVSREVIEEMRSFYPRVSIKPRPFTFKRASNGTYPTDEELLNWADGYLRSHLEPCVKRVIELDTNDTAFREVLDEPFITDHGIMSGEYPLRGVASAYNLLRKWEGSGGAIAKSSFVQED</sequence>
<gene>
    <name evidence="7" type="ORF">THAPS_263057</name>
</gene>
<dbReference type="EMBL" id="CP001160">
    <property type="protein sequence ID" value="ACI64398.1"/>
    <property type="molecule type" value="Genomic_DNA"/>
</dbReference>
<dbReference type="GO" id="GO:0032580">
    <property type="term" value="C:Golgi cisterna membrane"/>
    <property type="evidence" value="ECO:0007669"/>
    <property type="project" value="UniProtKB-SubCell"/>
</dbReference>
<feature type="non-terminal residue" evidence="7">
    <location>
        <position position="1"/>
    </location>
</feature>
<dbReference type="Proteomes" id="UP000001449">
    <property type="component" value="Chromosome 7"/>
</dbReference>
<dbReference type="SUPFAM" id="SSF53756">
    <property type="entry name" value="UDP-Glycosyltransferase/glycogen phosphorylase"/>
    <property type="match status" value="1"/>
</dbReference>
<evidence type="ECO:0000313" key="8">
    <source>
        <dbReference type="Proteomes" id="UP000001449"/>
    </source>
</evidence>
<name>B5YP54_THAPS</name>
<keyword evidence="4 5" id="KW-0808">Transferase</keyword>
<dbReference type="UniPathway" id="UPA00378"/>
<keyword evidence="5" id="KW-0812">Transmembrane</keyword>
<feature type="domain" description="Fucosyltransferase C-terminal" evidence="6">
    <location>
        <begin position="22"/>
        <end position="77"/>
    </location>
</feature>
<evidence type="ECO:0000256" key="3">
    <source>
        <dbReference type="ARBA" id="ARBA00022676"/>
    </source>
</evidence>
<comment type="similarity">
    <text evidence="2 5">Belongs to the glycosyltransferase 10 family.</text>
</comment>
<proteinExistence type="inferred from homology"/>
<dbReference type="HOGENOM" id="CLU_1399665_0_0_1"/>
<reference evidence="7 8" key="2">
    <citation type="journal article" date="2008" name="Nature">
        <title>The Phaeodactylum genome reveals the evolutionary history of diatom genomes.</title>
        <authorList>
            <person name="Bowler C."/>
            <person name="Allen A.E."/>
            <person name="Badger J.H."/>
            <person name="Grimwood J."/>
            <person name="Jabbari K."/>
            <person name="Kuo A."/>
            <person name="Maheswari U."/>
            <person name="Martens C."/>
            <person name="Maumus F."/>
            <person name="Otillar R.P."/>
            <person name="Rayko E."/>
            <person name="Salamov A."/>
            <person name="Vandepoele K."/>
            <person name="Beszteri B."/>
            <person name="Gruber A."/>
            <person name="Heijde M."/>
            <person name="Katinka M."/>
            <person name="Mock T."/>
            <person name="Valentin K."/>
            <person name="Verret F."/>
            <person name="Berges J.A."/>
            <person name="Brownlee C."/>
            <person name="Cadoret J.P."/>
            <person name="Chiovitti A."/>
            <person name="Choi C.J."/>
            <person name="Coesel S."/>
            <person name="De Martino A."/>
            <person name="Detter J.C."/>
            <person name="Durkin C."/>
            <person name="Falciatore A."/>
            <person name="Fournet J."/>
            <person name="Haruta M."/>
            <person name="Huysman M.J."/>
            <person name="Jenkins B.D."/>
            <person name="Jiroutova K."/>
            <person name="Jorgensen R.E."/>
            <person name="Joubert Y."/>
            <person name="Kaplan A."/>
            <person name="Kroger N."/>
            <person name="Kroth P.G."/>
            <person name="La Roche J."/>
            <person name="Lindquist E."/>
            <person name="Lommer M."/>
            <person name="Martin-Jezequel V."/>
            <person name="Lopez P.J."/>
            <person name="Lucas S."/>
            <person name="Mangogna M."/>
            <person name="McGinnis K."/>
            <person name="Medlin L.K."/>
            <person name="Montsant A."/>
            <person name="Oudot-Le Secq M.P."/>
            <person name="Napoli C."/>
            <person name="Obornik M."/>
            <person name="Parker M.S."/>
            <person name="Petit J.L."/>
            <person name="Porcel B.M."/>
            <person name="Poulsen N."/>
            <person name="Robison M."/>
            <person name="Rychlewski L."/>
            <person name="Rynearson T.A."/>
            <person name="Schmutz J."/>
            <person name="Shapiro H."/>
            <person name="Siaut M."/>
            <person name="Stanley M."/>
            <person name="Sussman M.R."/>
            <person name="Taylor A.R."/>
            <person name="Vardi A."/>
            <person name="von Dassow P."/>
            <person name="Vyverman W."/>
            <person name="Willis A."/>
            <person name="Wyrwicz L.S."/>
            <person name="Rokhsar D.S."/>
            <person name="Weissenbach J."/>
            <person name="Armbrust E.V."/>
            <person name="Green B.R."/>
            <person name="Van de Peer Y."/>
            <person name="Grigoriev I.V."/>
        </authorList>
    </citation>
    <scope>NUCLEOTIDE SEQUENCE [LARGE SCALE GENOMIC DNA]</scope>
    <source>
        <strain evidence="7 8">CCMP1335</strain>
    </source>
</reference>
<reference evidence="7 8" key="1">
    <citation type="journal article" date="2004" name="Science">
        <title>The genome of the diatom Thalassiosira pseudonana: ecology, evolution, and metabolism.</title>
        <authorList>
            <person name="Armbrust E.V."/>
            <person name="Berges J.A."/>
            <person name="Bowler C."/>
            <person name="Green B.R."/>
            <person name="Martinez D."/>
            <person name="Putnam N.H."/>
            <person name="Zhou S."/>
            <person name="Allen A.E."/>
            <person name="Apt K.E."/>
            <person name="Bechner M."/>
            <person name="Brzezinski M.A."/>
            <person name="Chaal B.K."/>
            <person name="Chiovitti A."/>
            <person name="Davis A.K."/>
            <person name="Demarest M.S."/>
            <person name="Detter J.C."/>
            <person name="Glavina T."/>
            <person name="Goodstein D."/>
            <person name="Hadi M.Z."/>
            <person name="Hellsten U."/>
            <person name="Hildebrand M."/>
            <person name="Jenkins B.D."/>
            <person name="Jurka J."/>
            <person name="Kapitonov V.V."/>
            <person name="Kroger N."/>
            <person name="Lau W.W."/>
            <person name="Lane T.W."/>
            <person name="Larimer F.W."/>
            <person name="Lippmeier J.C."/>
            <person name="Lucas S."/>
            <person name="Medina M."/>
            <person name="Montsant A."/>
            <person name="Obornik M."/>
            <person name="Parker M.S."/>
            <person name="Palenik B."/>
            <person name="Pazour G.J."/>
            <person name="Richardson P.M."/>
            <person name="Rynearson T.A."/>
            <person name="Saito M.A."/>
            <person name="Schwartz D.C."/>
            <person name="Thamatrakoln K."/>
            <person name="Valentin K."/>
            <person name="Vardi A."/>
            <person name="Wilkerson F.P."/>
            <person name="Rokhsar D.S."/>
        </authorList>
    </citation>
    <scope>NUCLEOTIDE SEQUENCE [LARGE SCALE GENOMIC DNA]</scope>
    <source>
        <strain evidence="7 8">CCMP1335</strain>
    </source>
</reference>
<evidence type="ECO:0000313" key="7">
    <source>
        <dbReference type="EMBL" id="ACI64398.1"/>
    </source>
</evidence>
<dbReference type="GO" id="GO:0046920">
    <property type="term" value="F:alpha-(1-&gt;3)-fucosyltransferase activity"/>
    <property type="evidence" value="ECO:0000318"/>
    <property type="project" value="GO_Central"/>
</dbReference>
<feature type="non-terminal residue" evidence="7">
    <location>
        <position position="195"/>
    </location>
</feature>
<dbReference type="OMA" id="HEHDIGS"/>
<accession>B5YP54</accession>
<comment type="subcellular location">
    <subcellularLocation>
        <location evidence="5">Golgi apparatus</location>
        <location evidence="5">Golgi stack membrane</location>
        <topology evidence="5">Single-pass type II membrane protein</topology>
    </subcellularLocation>
</comment>
<keyword evidence="3 5" id="KW-0328">Glycosyltransferase</keyword>
<keyword evidence="8" id="KW-1185">Reference proteome</keyword>
<dbReference type="PANTHER" id="PTHR11929:SF194">
    <property type="entry name" value="ALPHA-(1,3)-FUCOSYLTRANSFERASE 10"/>
    <property type="match status" value="1"/>
</dbReference>
<evidence type="ECO:0000256" key="1">
    <source>
        <dbReference type="ARBA" id="ARBA00004922"/>
    </source>
</evidence>
<dbReference type="GeneID" id="7446600"/>
<dbReference type="RefSeq" id="XP_002295681.1">
    <property type="nucleotide sequence ID" value="XM_002295645.1"/>
</dbReference>
<evidence type="ECO:0000256" key="4">
    <source>
        <dbReference type="ARBA" id="ARBA00022679"/>
    </source>
</evidence>
<keyword evidence="5" id="KW-0333">Golgi apparatus</keyword>
<evidence type="ECO:0000256" key="5">
    <source>
        <dbReference type="RuleBase" id="RU003832"/>
    </source>
</evidence>
<organism evidence="7 8">
    <name type="scientific">Thalassiosira pseudonana</name>
    <name type="common">Marine diatom</name>
    <name type="synonym">Cyclotella nana</name>
    <dbReference type="NCBI Taxonomy" id="35128"/>
    <lineage>
        <taxon>Eukaryota</taxon>
        <taxon>Sar</taxon>
        <taxon>Stramenopiles</taxon>
        <taxon>Ochrophyta</taxon>
        <taxon>Bacillariophyta</taxon>
        <taxon>Coscinodiscophyceae</taxon>
        <taxon>Thalassiosirophycidae</taxon>
        <taxon>Thalassiosirales</taxon>
        <taxon>Thalassiosiraceae</taxon>
        <taxon>Thalassiosira</taxon>
    </lineage>
</organism>
<dbReference type="eggNOG" id="ENOG502SVBH">
    <property type="taxonomic scope" value="Eukaryota"/>
</dbReference>
<dbReference type="InterPro" id="IPR055270">
    <property type="entry name" value="Glyco_tran_10_C"/>
</dbReference>
<dbReference type="KEGG" id="tps:THAPS_263057"/>
<dbReference type="InterPro" id="IPR001503">
    <property type="entry name" value="Glyco_trans_10"/>
</dbReference>
<evidence type="ECO:0000256" key="2">
    <source>
        <dbReference type="ARBA" id="ARBA00008919"/>
    </source>
</evidence>
<dbReference type="Pfam" id="PF00852">
    <property type="entry name" value="Glyco_transf_10"/>
    <property type="match status" value="1"/>
</dbReference>
<dbReference type="PANTHER" id="PTHR11929">
    <property type="entry name" value="ALPHA- 1,3 -FUCOSYLTRANSFERASE"/>
    <property type="match status" value="1"/>
</dbReference>
<dbReference type="AlphaFoldDB" id="B5YP54"/>
<dbReference type="Gene3D" id="3.40.50.11660">
    <property type="entry name" value="Glycosyl transferase family 10, C-terminal domain"/>
    <property type="match status" value="1"/>
</dbReference>
<comment type="pathway">
    <text evidence="1">Protein modification; protein glycosylation.</text>
</comment>
<evidence type="ECO:0000259" key="6">
    <source>
        <dbReference type="Pfam" id="PF00852"/>
    </source>
</evidence>
<keyword evidence="5" id="KW-0472">Membrane</keyword>
<protein>
    <recommendedName>
        <fullName evidence="5">Fucosyltransferase</fullName>
        <ecNumber evidence="5">2.4.1.-</ecNumber>
    </recommendedName>
</protein>
<dbReference type="EC" id="2.4.1.-" evidence="5"/>
<dbReference type="InterPro" id="IPR038577">
    <property type="entry name" value="GT10-like_C_sf"/>
</dbReference>
<dbReference type="PaxDb" id="35128-Thaps263057"/>